<dbReference type="Pfam" id="PF00440">
    <property type="entry name" value="TetR_N"/>
    <property type="match status" value="1"/>
</dbReference>
<dbReference type="STRING" id="447422.SAMN05660903_02538"/>
<organism evidence="6 7">
    <name type="scientific">Salegentibacter salinarum</name>
    <dbReference type="NCBI Taxonomy" id="447422"/>
    <lineage>
        <taxon>Bacteria</taxon>
        <taxon>Pseudomonadati</taxon>
        <taxon>Bacteroidota</taxon>
        <taxon>Flavobacteriia</taxon>
        <taxon>Flavobacteriales</taxon>
        <taxon>Flavobacteriaceae</taxon>
        <taxon>Salegentibacter</taxon>
    </lineage>
</organism>
<evidence type="ECO:0000256" key="1">
    <source>
        <dbReference type="ARBA" id="ARBA00023015"/>
    </source>
</evidence>
<proteinExistence type="predicted"/>
<evidence type="ECO:0000256" key="4">
    <source>
        <dbReference type="PROSITE-ProRule" id="PRU00335"/>
    </source>
</evidence>
<dbReference type="PANTHER" id="PTHR47506">
    <property type="entry name" value="TRANSCRIPTIONAL REGULATORY PROTEIN"/>
    <property type="match status" value="1"/>
</dbReference>
<keyword evidence="1" id="KW-0805">Transcription regulation</keyword>
<evidence type="ECO:0000313" key="6">
    <source>
        <dbReference type="EMBL" id="PKD20846.1"/>
    </source>
</evidence>
<dbReference type="PROSITE" id="PS50977">
    <property type="entry name" value="HTH_TETR_2"/>
    <property type="match status" value="1"/>
</dbReference>
<reference evidence="6 7" key="1">
    <citation type="submission" date="2015-10" db="EMBL/GenBank/DDBJ databases">
        <title>Draft genome sequence of Salegentibacter salinarum KCTC 12975.</title>
        <authorList>
            <person name="Lin W."/>
            <person name="Zheng Q."/>
        </authorList>
    </citation>
    <scope>NUCLEOTIDE SEQUENCE [LARGE SCALE GENOMIC DNA]</scope>
    <source>
        <strain evidence="6 7">KCTC 12975</strain>
    </source>
</reference>
<dbReference type="PANTHER" id="PTHR47506:SF1">
    <property type="entry name" value="HTH-TYPE TRANSCRIPTIONAL REGULATOR YJDC"/>
    <property type="match status" value="1"/>
</dbReference>
<keyword evidence="7" id="KW-1185">Reference proteome</keyword>
<name>A0A2N0U1R0_9FLAO</name>
<feature type="DNA-binding region" description="H-T-H motif" evidence="4">
    <location>
        <begin position="29"/>
        <end position="48"/>
    </location>
</feature>
<dbReference type="RefSeq" id="WP_079713571.1">
    <property type="nucleotide sequence ID" value="NZ_FUZC01000010.1"/>
</dbReference>
<accession>A0A2N0U1R0</accession>
<dbReference type="OrthoDB" id="9795242at2"/>
<evidence type="ECO:0000256" key="3">
    <source>
        <dbReference type="ARBA" id="ARBA00023163"/>
    </source>
</evidence>
<dbReference type="Gene3D" id="1.10.357.10">
    <property type="entry name" value="Tetracycline Repressor, domain 2"/>
    <property type="match status" value="1"/>
</dbReference>
<dbReference type="InterPro" id="IPR009057">
    <property type="entry name" value="Homeodomain-like_sf"/>
</dbReference>
<dbReference type="Proteomes" id="UP000232673">
    <property type="component" value="Unassembled WGS sequence"/>
</dbReference>
<comment type="caution">
    <text evidence="6">The sequence shown here is derived from an EMBL/GenBank/DDBJ whole genome shotgun (WGS) entry which is preliminary data.</text>
</comment>
<dbReference type="GO" id="GO:0003677">
    <property type="term" value="F:DNA binding"/>
    <property type="evidence" value="ECO:0007669"/>
    <property type="project" value="UniProtKB-UniRule"/>
</dbReference>
<keyword evidence="3" id="KW-0804">Transcription</keyword>
<evidence type="ECO:0000256" key="2">
    <source>
        <dbReference type="ARBA" id="ARBA00023125"/>
    </source>
</evidence>
<gene>
    <name evidence="6" type="ORF">APR41_12450</name>
</gene>
<feature type="domain" description="HTH tetR-type" evidence="5">
    <location>
        <begin position="6"/>
        <end position="66"/>
    </location>
</feature>
<sequence>MARKKAYNKEEVIDKAMYLFWQKGYSNTSIQELEKGMGINMFSIYSSFGNKEGVFKECLKAYKAKTNYIFSNFENSEDGVEDIKKLFRSLFSVWYSNGKQNGCLITNTINEFPNSDDDFILKEVKNRKNFKQHIIKKLETDHTKSKATILSEANFLVLSLHALATISRINTKQEIEDFINMVFKTI</sequence>
<protein>
    <submittedName>
        <fullName evidence="6">TetR family transcriptional regulator</fullName>
    </submittedName>
</protein>
<dbReference type="AlphaFoldDB" id="A0A2N0U1R0"/>
<dbReference type="SUPFAM" id="SSF46689">
    <property type="entry name" value="Homeodomain-like"/>
    <property type="match status" value="1"/>
</dbReference>
<evidence type="ECO:0000259" key="5">
    <source>
        <dbReference type="PROSITE" id="PS50977"/>
    </source>
</evidence>
<dbReference type="EMBL" id="LKTS01000003">
    <property type="protein sequence ID" value="PKD20846.1"/>
    <property type="molecule type" value="Genomic_DNA"/>
</dbReference>
<keyword evidence="2 4" id="KW-0238">DNA-binding</keyword>
<evidence type="ECO:0000313" key="7">
    <source>
        <dbReference type="Proteomes" id="UP000232673"/>
    </source>
</evidence>
<dbReference type="InterPro" id="IPR001647">
    <property type="entry name" value="HTH_TetR"/>
</dbReference>